<dbReference type="InterPro" id="IPR001584">
    <property type="entry name" value="Integrase_cat-core"/>
</dbReference>
<name>A0AB33CT63_ALCFA</name>
<accession>A0AB33CT63</accession>
<dbReference type="PROSITE" id="PS50994">
    <property type="entry name" value="INTEGRASE"/>
    <property type="match status" value="1"/>
</dbReference>
<evidence type="ECO:0000259" key="1">
    <source>
        <dbReference type="PROSITE" id="PS50994"/>
    </source>
</evidence>
<sequence length="59" mass="6736">MSDSLRSQDVILVLPRLMQQYGKPVFIRSDNWVEFTAVRVMRWLRDASVGPAFITPGSP</sequence>
<evidence type="ECO:0000313" key="3">
    <source>
        <dbReference type="Proteomes" id="UP000214561"/>
    </source>
</evidence>
<gene>
    <name evidence="2" type="ORF">AFA_09810</name>
</gene>
<dbReference type="KEGG" id="afq:AFA_09810"/>
<dbReference type="InterPro" id="IPR012337">
    <property type="entry name" value="RNaseH-like_sf"/>
</dbReference>
<dbReference type="Gene3D" id="3.30.420.10">
    <property type="entry name" value="Ribonuclease H-like superfamily/Ribonuclease H"/>
    <property type="match status" value="1"/>
</dbReference>
<evidence type="ECO:0000313" key="2">
    <source>
        <dbReference type="EMBL" id="ASR89716.1"/>
    </source>
</evidence>
<dbReference type="InterPro" id="IPR036397">
    <property type="entry name" value="RNaseH_sf"/>
</dbReference>
<dbReference type="AlphaFoldDB" id="A0AB33CT63"/>
<protein>
    <recommendedName>
        <fullName evidence="1">Integrase catalytic domain-containing protein</fullName>
    </recommendedName>
</protein>
<feature type="domain" description="Integrase catalytic" evidence="1">
    <location>
        <begin position="1"/>
        <end position="59"/>
    </location>
</feature>
<proteinExistence type="predicted"/>
<dbReference type="GO" id="GO:0015074">
    <property type="term" value="P:DNA integration"/>
    <property type="evidence" value="ECO:0007669"/>
    <property type="project" value="InterPro"/>
</dbReference>
<dbReference type="EMBL" id="CP021641">
    <property type="protein sequence ID" value="ASR89716.1"/>
    <property type="molecule type" value="Genomic_DNA"/>
</dbReference>
<organism evidence="2 3">
    <name type="scientific">Alcaligenes faecalis</name>
    <dbReference type="NCBI Taxonomy" id="511"/>
    <lineage>
        <taxon>Bacteria</taxon>
        <taxon>Pseudomonadati</taxon>
        <taxon>Pseudomonadota</taxon>
        <taxon>Betaproteobacteria</taxon>
        <taxon>Burkholderiales</taxon>
        <taxon>Alcaligenaceae</taxon>
        <taxon>Alcaligenes</taxon>
    </lineage>
</organism>
<dbReference type="Proteomes" id="UP000214561">
    <property type="component" value="Chromosome"/>
</dbReference>
<dbReference type="SUPFAM" id="SSF53098">
    <property type="entry name" value="Ribonuclease H-like"/>
    <property type="match status" value="1"/>
</dbReference>
<dbReference type="GO" id="GO:0003676">
    <property type="term" value="F:nucleic acid binding"/>
    <property type="evidence" value="ECO:0007669"/>
    <property type="project" value="InterPro"/>
</dbReference>
<reference evidence="2 3" key="1">
    <citation type="submission" date="2017-05" db="EMBL/GenBank/DDBJ databases">
        <authorList>
            <person name="Qiu J.G."/>
            <person name="He J."/>
        </authorList>
    </citation>
    <scope>NUCLEOTIDE SEQUENCE [LARGE SCALE GENOMIC DNA]</scope>
    <source>
        <strain evidence="2 3">JQ135</strain>
    </source>
</reference>